<feature type="region of interest" description="Disordered" evidence="1">
    <location>
        <begin position="1"/>
        <end position="20"/>
    </location>
</feature>
<sequence>MDKPQETAPDNAATSPISKVPAKVTLDSSTIQTTSNVAFDLRSHDAAQHPASTSSFTRAHETPEFLAIRDFVKKHSEDFDNIEINCEEKALVTISPENEERDEQEDGLDVFLILYSLLARIQHAGLKLKEACAIFSKAWTPISLNCFEALIKEAEAFKARKVLESKCFLTKLLKCSKFQLSDVLSTILPDIYDKALTWSQALEKFNSQFGSQLGMSYFKRCVRPLILKKLIPTVGNIDPPFMNNDLGKCLGLSEARHITLGEEVERRDANPKENMRAFNKIAGLNINDEVLQPALTELLIVFMVPREELGKILGPCEDEDLCYGPQPTILQDLMESRLEQEFRVLMLSLMAHLVKAGEDFIESLEAFSKH</sequence>
<evidence type="ECO:0000256" key="1">
    <source>
        <dbReference type="SAM" id="MobiDB-lite"/>
    </source>
</evidence>
<dbReference type="OrthoDB" id="3496480at2759"/>
<protein>
    <submittedName>
        <fullName evidence="2">Uncharacterized protein</fullName>
    </submittedName>
</protein>
<comment type="caution">
    <text evidence="2">The sequence shown here is derived from an EMBL/GenBank/DDBJ whole genome shotgun (WGS) entry which is preliminary data.</text>
</comment>
<name>W9C6P7_SCLBF</name>
<dbReference type="AlphaFoldDB" id="W9C6P7"/>
<proteinExistence type="predicted"/>
<keyword evidence="3" id="KW-1185">Reference proteome</keyword>
<dbReference type="HOGENOM" id="CLU_748335_0_0_1"/>
<accession>W9C6P7</accession>
<evidence type="ECO:0000313" key="3">
    <source>
        <dbReference type="Proteomes" id="UP000019487"/>
    </source>
</evidence>
<gene>
    <name evidence="2" type="ORF">SBOR_8102</name>
</gene>
<reference evidence="2 3" key="1">
    <citation type="journal article" date="2014" name="Genome Announc.">
        <title>Draft genome sequence of Sclerotinia borealis, a psychrophilic plant pathogenic fungus.</title>
        <authorList>
            <person name="Mardanov A.V."/>
            <person name="Beletsky A.V."/>
            <person name="Kadnikov V.V."/>
            <person name="Ignatov A.N."/>
            <person name="Ravin N.V."/>
        </authorList>
    </citation>
    <scope>NUCLEOTIDE SEQUENCE [LARGE SCALE GENOMIC DNA]</scope>
    <source>
        <strain evidence="3">F-4157</strain>
    </source>
</reference>
<evidence type="ECO:0000313" key="2">
    <source>
        <dbReference type="EMBL" id="ESZ91531.1"/>
    </source>
</evidence>
<organism evidence="2 3">
    <name type="scientific">Sclerotinia borealis (strain F-4128)</name>
    <dbReference type="NCBI Taxonomy" id="1432307"/>
    <lineage>
        <taxon>Eukaryota</taxon>
        <taxon>Fungi</taxon>
        <taxon>Dikarya</taxon>
        <taxon>Ascomycota</taxon>
        <taxon>Pezizomycotina</taxon>
        <taxon>Leotiomycetes</taxon>
        <taxon>Helotiales</taxon>
        <taxon>Sclerotiniaceae</taxon>
        <taxon>Sclerotinia</taxon>
    </lineage>
</organism>
<dbReference type="EMBL" id="AYSA01000486">
    <property type="protein sequence ID" value="ESZ91531.1"/>
    <property type="molecule type" value="Genomic_DNA"/>
</dbReference>
<dbReference type="Proteomes" id="UP000019487">
    <property type="component" value="Unassembled WGS sequence"/>
</dbReference>